<dbReference type="SUPFAM" id="SSF81901">
    <property type="entry name" value="HCP-like"/>
    <property type="match status" value="1"/>
</dbReference>
<dbReference type="Pfam" id="PF08238">
    <property type="entry name" value="Sel1"/>
    <property type="match status" value="4"/>
</dbReference>
<feature type="chain" id="PRO_5047475187" evidence="1">
    <location>
        <begin position="32"/>
        <end position="250"/>
    </location>
</feature>
<keyword evidence="1" id="KW-0732">Signal</keyword>
<dbReference type="Proteomes" id="UP001189616">
    <property type="component" value="Unassembled WGS sequence"/>
</dbReference>
<accession>A0ABN9IRQ1</accession>
<sequence length="250" mass="27421">MDTPFGRCGVRRILRGAIALATSVAILPALAATSPAQAHSEAAALTQVAIAHYEQNDFGHAFDEFAEAAQRGDRLAQFNYAMMLMRGEGTVARPDEAVKWLRRAADNQMTHAQFAYGELFERGELVPRSLEEANKWYERAATGGHVEAQRALATNYFTGRGVPRDYARAFLWYKRAAEAGDGPSQYIVASYYERGEPGVVPQNIEQAKAWYGRAAAQGDVGALAKLRELVEKTYRAKHGDPPTAAARPSM</sequence>
<dbReference type="PANTHER" id="PTHR11102">
    <property type="entry name" value="SEL-1-LIKE PROTEIN"/>
    <property type="match status" value="1"/>
</dbReference>
<feature type="signal peptide" evidence="1">
    <location>
        <begin position="1"/>
        <end position="31"/>
    </location>
</feature>
<dbReference type="Gene3D" id="1.25.40.10">
    <property type="entry name" value="Tetratricopeptide repeat domain"/>
    <property type="match status" value="1"/>
</dbReference>
<dbReference type="InterPro" id="IPR006597">
    <property type="entry name" value="Sel1-like"/>
</dbReference>
<protein>
    <submittedName>
        <fullName evidence="2">Secretory immunoglobulin A-binding protein EsiB</fullName>
    </submittedName>
</protein>
<evidence type="ECO:0000256" key="1">
    <source>
        <dbReference type="SAM" id="SignalP"/>
    </source>
</evidence>
<dbReference type="InterPro" id="IPR050767">
    <property type="entry name" value="Sel1_AlgK"/>
</dbReference>
<name>A0ABN9IRQ1_9RALS</name>
<dbReference type="SMART" id="SM00671">
    <property type="entry name" value="SEL1"/>
    <property type="match status" value="5"/>
</dbReference>
<organism evidence="2 3">
    <name type="scientific">Ralstonia condita</name>
    <dbReference type="NCBI Taxonomy" id="3058600"/>
    <lineage>
        <taxon>Bacteria</taxon>
        <taxon>Pseudomonadati</taxon>
        <taxon>Pseudomonadota</taxon>
        <taxon>Betaproteobacteria</taxon>
        <taxon>Burkholderiales</taxon>
        <taxon>Burkholderiaceae</taxon>
        <taxon>Ralstonia</taxon>
    </lineage>
</organism>
<gene>
    <name evidence="2" type="primary">esiB</name>
    <name evidence="2" type="ORF">LMG7141_02465</name>
</gene>
<proteinExistence type="predicted"/>
<dbReference type="RefSeq" id="WP_316657942.1">
    <property type="nucleotide sequence ID" value="NZ_CATYWO010000003.1"/>
</dbReference>
<dbReference type="InterPro" id="IPR011990">
    <property type="entry name" value="TPR-like_helical_dom_sf"/>
</dbReference>
<evidence type="ECO:0000313" key="2">
    <source>
        <dbReference type="EMBL" id="CAJ0791113.1"/>
    </source>
</evidence>
<dbReference type="EMBL" id="CATYWO010000003">
    <property type="protein sequence ID" value="CAJ0791113.1"/>
    <property type="molecule type" value="Genomic_DNA"/>
</dbReference>
<dbReference type="PANTHER" id="PTHR11102:SF160">
    <property type="entry name" value="ERAD-ASSOCIATED E3 UBIQUITIN-PROTEIN LIGASE COMPONENT HRD3"/>
    <property type="match status" value="1"/>
</dbReference>
<comment type="caution">
    <text evidence="2">The sequence shown here is derived from an EMBL/GenBank/DDBJ whole genome shotgun (WGS) entry which is preliminary data.</text>
</comment>
<keyword evidence="3" id="KW-1185">Reference proteome</keyword>
<reference evidence="2 3" key="1">
    <citation type="submission" date="2023-07" db="EMBL/GenBank/DDBJ databases">
        <authorList>
            <person name="Peeters C."/>
        </authorList>
    </citation>
    <scope>NUCLEOTIDE SEQUENCE [LARGE SCALE GENOMIC DNA]</scope>
    <source>
        <strain evidence="2 3">LMG 7141</strain>
    </source>
</reference>
<evidence type="ECO:0000313" key="3">
    <source>
        <dbReference type="Proteomes" id="UP001189616"/>
    </source>
</evidence>